<name>A0A812V7U0_9DINO</name>
<protein>
    <submittedName>
        <fullName evidence="2">Uncharacterized protein</fullName>
    </submittedName>
</protein>
<accession>A0A812V7U0</accession>
<feature type="compositionally biased region" description="Acidic residues" evidence="1">
    <location>
        <begin position="517"/>
        <end position="552"/>
    </location>
</feature>
<sequence>AYNSRLFGTGTKVSEELVLASVDQLLPLLLLPFRRRDAESIPATPLPKLPVQNLPGGRRRRTLCGSRVYEYPSDPLPDRFLLCQKVASASSPSDELWAIHVDDWGSDGERSYRPALHVLFLVDEALASSEFKKEVPILVETLTGQLQGITSLVLFNSAGVDSSLCSLPELQDVGVPWGASSSFPARFGDRWAKSGARGGGNLAAGILYASDSMISKLAKETEAELLSSGAPWRRLRPGMEIDTTSGEGAVVEDVTFDFQGPSHLEVKWRARASTQESSNLSVVDRKEVGLLRAEWGEGSFSEFRLPAGLGAPRAPADVAAETTFAVFTISNFAVAGTEANRLLGQVSECAAQLHCSGCRVSMMPIALGGGEKGLRLAAALRELSTGGSPWYQPFHGASTSSEMPSLTEKIREEMQDWRSKKCARGSVTIEQLAAKHGDGFVEEKAAQQLRSSSLVGLGFDSAIDVAFLICNSPTSSYDKYYDEDDDDRAATTATATLAPAAAGTRGVEIWLSYIDDADAAGGADDDDDDDDEDEEEDDHGDGDGGGGDDDDGVITREHAGDVG</sequence>
<dbReference type="EMBL" id="CAJNJA010028908">
    <property type="protein sequence ID" value="CAE7614650.1"/>
    <property type="molecule type" value="Genomic_DNA"/>
</dbReference>
<dbReference type="OrthoDB" id="10267835at2759"/>
<gene>
    <name evidence="2" type="ORF">SNEC2469_LOCUS17454</name>
</gene>
<evidence type="ECO:0000313" key="2">
    <source>
        <dbReference type="EMBL" id="CAE7614650.1"/>
    </source>
</evidence>
<organism evidence="2 3">
    <name type="scientific">Symbiodinium necroappetens</name>
    <dbReference type="NCBI Taxonomy" id="1628268"/>
    <lineage>
        <taxon>Eukaryota</taxon>
        <taxon>Sar</taxon>
        <taxon>Alveolata</taxon>
        <taxon>Dinophyceae</taxon>
        <taxon>Suessiales</taxon>
        <taxon>Symbiodiniaceae</taxon>
        <taxon>Symbiodinium</taxon>
    </lineage>
</organism>
<feature type="region of interest" description="Disordered" evidence="1">
    <location>
        <begin position="517"/>
        <end position="563"/>
    </location>
</feature>
<feature type="non-terminal residue" evidence="2">
    <location>
        <position position="1"/>
    </location>
</feature>
<dbReference type="AlphaFoldDB" id="A0A812V7U0"/>
<reference evidence="2" key="1">
    <citation type="submission" date="2021-02" db="EMBL/GenBank/DDBJ databases">
        <authorList>
            <person name="Dougan E. K."/>
            <person name="Rhodes N."/>
            <person name="Thang M."/>
            <person name="Chan C."/>
        </authorList>
    </citation>
    <scope>NUCLEOTIDE SEQUENCE</scope>
</reference>
<proteinExistence type="predicted"/>
<comment type="caution">
    <text evidence="2">The sequence shown here is derived from an EMBL/GenBank/DDBJ whole genome shotgun (WGS) entry which is preliminary data.</text>
</comment>
<dbReference type="Proteomes" id="UP000601435">
    <property type="component" value="Unassembled WGS sequence"/>
</dbReference>
<feature type="compositionally biased region" description="Basic and acidic residues" evidence="1">
    <location>
        <begin position="553"/>
        <end position="563"/>
    </location>
</feature>
<evidence type="ECO:0000256" key="1">
    <source>
        <dbReference type="SAM" id="MobiDB-lite"/>
    </source>
</evidence>
<feature type="non-terminal residue" evidence="2">
    <location>
        <position position="563"/>
    </location>
</feature>
<keyword evidence="3" id="KW-1185">Reference proteome</keyword>
<evidence type="ECO:0000313" key="3">
    <source>
        <dbReference type="Proteomes" id="UP000601435"/>
    </source>
</evidence>